<proteinExistence type="inferred from homology"/>
<feature type="domain" description="Orn/Lys/Arg decarboxylase C-terminal" evidence="7">
    <location>
        <begin position="376"/>
        <end position="456"/>
    </location>
</feature>
<dbReference type="Pfam" id="PF03711">
    <property type="entry name" value="OKR_DC_1_C"/>
    <property type="match status" value="1"/>
</dbReference>
<dbReference type="RefSeq" id="WP_034538112.1">
    <property type="nucleotide sequence ID" value="NZ_WNJQ01000009.1"/>
</dbReference>
<name>A0ABR7TEC9_9LACT</name>
<evidence type="ECO:0000256" key="5">
    <source>
        <dbReference type="ARBA" id="ARBA00023239"/>
    </source>
</evidence>
<accession>A0ABR7TEC9</accession>
<reference evidence="8 9" key="1">
    <citation type="journal article" date="2020" name="Microorganisms">
        <title>New Insight into Antimicrobial Compounds from Food and Marine-Sourced Carnobacterium Species through Phenotype and Genome Analyses.</title>
        <authorList>
            <person name="Begrem S."/>
            <person name="Ivaniuk F."/>
            <person name="Gigout-Chevalier F."/>
            <person name="Kolypczuk L."/>
            <person name="Bonnetot S."/>
            <person name="Leroi F."/>
            <person name="Grovel O."/>
            <person name="Delbarre-Ladrat C."/>
            <person name="Passerini D."/>
        </authorList>
    </citation>
    <scope>NUCLEOTIDE SEQUENCE [LARGE SCALE GENOMIC DNA]</scope>
    <source>
        <strain evidence="8 9">MIP2551</strain>
    </source>
</reference>
<keyword evidence="4" id="KW-0663">Pyridoxal phosphate</keyword>
<comment type="similarity">
    <text evidence="2">Belongs to the Orn/Lys/Arg decarboxylase class-I family.</text>
</comment>
<organism evidence="8 9">
    <name type="scientific">Carnobacterium inhibens</name>
    <dbReference type="NCBI Taxonomy" id="147709"/>
    <lineage>
        <taxon>Bacteria</taxon>
        <taxon>Bacillati</taxon>
        <taxon>Bacillota</taxon>
        <taxon>Bacilli</taxon>
        <taxon>Lactobacillales</taxon>
        <taxon>Carnobacteriaceae</taxon>
        <taxon>Carnobacterium</taxon>
    </lineage>
</organism>
<dbReference type="Pfam" id="PF01276">
    <property type="entry name" value="OKR_DC_1"/>
    <property type="match status" value="1"/>
</dbReference>
<evidence type="ECO:0000259" key="7">
    <source>
        <dbReference type="Pfam" id="PF03711"/>
    </source>
</evidence>
<evidence type="ECO:0000256" key="4">
    <source>
        <dbReference type="ARBA" id="ARBA00022898"/>
    </source>
</evidence>
<dbReference type="InterPro" id="IPR000310">
    <property type="entry name" value="Orn/Lys/Arg_deCO2ase_major_dom"/>
</dbReference>
<dbReference type="PANTHER" id="PTHR43277">
    <property type="entry name" value="ARGININE DECARBOXYLASE"/>
    <property type="match status" value="1"/>
</dbReference>
<comment type="cofactor">
    <cofactor evidence="1">
        <name>pyridoxal 5'-phosphate</name>
        <dbReference type="ChEBI" id="CHEBI:597326"/>
    </cofactor>
</comment>
<dbReference type="EMBL" id="WNJQ01000009">
    <property type="protein sequence ID" value="MBC9826035.1"/>
    <property type="molecule type" value="Genomic_DNA"/>
</dbReference>
<keyword evidence="3" id="KW-0210">Decarboxylase</keyword>
<keyword evidence="9" id="KW-1185">Reference proteome</keyword>
<dbReference type="PANTHER" id="PTHR43277:SF3">
    <property type="entry name" value="DECARBOXYLASE, PUTATIVE-RELATED"/>
    <property type="match status" value="1"/>
</dbReference>
<evidence type="ECO:0000313" key="9">
    <source>
        <dbReference type="Proteomes" id="UP000638836"/>
    </source>
</evidence>
<feature type="domain" description="Orn/Lys/Arg decarboxylases family 1 pyridoxal-P attachment site" evidence="6">
    <location>
        <begin position="14"/>
        <end position="304"/>
    </location>
</feature>
<evidence type="ECO:0000256" key="2">
    <source>
        <dbReference type="ARBA" id="ARBA00010671"/>
    </source>
</evidence>
<dbReference type="SUPFAM" id="SSF55904">
    <property type="entry name" value="Ornithine decarboxylase C-terminal domain"/>
    <property type="match status" value="1"/>
</dbReference>
<evidence type="ECO:0000256" key="1">
    <source>
        <dbReference type="ARBA" id="ARBA00001933"/>
    </source>
</evidence>
<dbReference type="Proteomes" id="UP000638836">
    <property type="component" value="Unassembled WGS sequence"/>
</dbReference>
<keyword evidence="5" id="KW-0456">Lyase</keyword>
<evidence type="ECO:0000256" key="3">
    <source>
        <dbReference type="ARBA" id="ARBA00022793"/>
    </source>
</evidence>
<dbReference type="InterPro" id="IPR015424">
    <property type="entry name" value="PyrdxlP-dep_Trfase"/>
</dbReference>
<dbReference type="Gene3D" id="3.40.640.10">
    <property type="entry name" value="Type I PLP-dependent aspartate aminotransferase-like (Major domain)"/>
    <property type="match status" value="1"/>
</dbReference>
<dbReference type="InterPro" id="IPR036633">
    <property type="entry name" value="Prn/Lys/Arg_de-COase_C_sf"/>
</dbReference>
<keyword evidence="8" id="KW-0808">Transferase</keyword>
<dbReference type="GO" id="GO:0008483">
    <property type="term" value="F:transaminase activity"/>
    <property type="evidence" value="ECO:0007669"/>
    <property type="project" value="UniProtKB-KW"/>
</dbReference>
<dbReference type="InterPro" id="IPR008286">
    <property type="entry name" value="Prn/Lys/Arg_de-COase_C"/>
</dbReference>
<dbReference type="Gene3D" id="3.90.105.10">
    <property type="entry name" value="Molybdopterin biosynthesis moea protein, domain 2"/>
    <property type="match status" value="1"/>
</dbReference>
<comment type="caution">
    <text evidence="8">The sequence shown here is derived from an EMBL/GenBank/DDBJ whole genome shotgun (WGS) entry which is preliminary data.</text>
</comment>
<gene>
    <name evidence="8" type="ORF">GLO26_09475</name>
</gene>
<dbReference type="InterPro" id="IPR052357">
    <property type="entry name" value="Orn_Lys_Arg_decarboxylase-I"/>
</dbReference>
<dbReference type="InterPro" id="IPR015421">
    <property type="entry name" value="PyrdxlP-dep_Trfase_major"/>
</dbReference>
<evidence type="ECO:0000259" key="6">
    <source>
        <dbReference type="Pfam" id="PF01276"/>
    </source>
</evidence>
<evidence type="ECO:0000313" key="8">
    <source>
        <dbReference type="EMBL" id="MBC9826035.1"/>
    </source>
</evidence>
<keyword evidence="8" id="KW-0032">Aminotransferase</keyword>
<dbReference type="SUPFAM" id="SSF53383">
    <property type="entry name" value="PLP-dependent transferases"/>
    <property type="match status" value="1"/>
</dbReference>
<protein>
    <submittedName>
        <fullName evidence="8">Aminotransferase class I/II-fold pyridoxal phosphate-dependent enzyme</fullName>
    </submittedName>
</protein>
<sequence>MDRKKVDSEQHRRPLFDGLNQHKKKEKVSFHVPGHKNGMNWDETWSSFQSALSFDQTEVTGLDYLHDPEGILKESQELLSKFYGSKKSYYLINGSTVGNLAMIMGATNKGDQVFVDRGCHQSVIHALELAELRPVFLTPDWTEMDQAPLGVNIKNLKEAFEHYPAVKALIVTYPTYDGMVYPIEELIEYARERKCLVLVDEAHGPHLTLGDPFPTSALDLGADAVVQSAHKMLPSLTQTAYLHIGNQSSDALKNKIEHYLHIFQSSSPSYPLMVSLEYARYFLADFTKQDLIATLKYRDLWKKQFKKAGLTIFQSDDPLKVKVSLINQSGEELAGQLEEQGVFGEKTDGTSVLLTFPLLKKETKITELFSIHITQSVKNEVPKKMKTPLLIAPFVELDLSYERQTSSTNKQISLAEAEGKIAARNITPYPPGIPLVLKGERIKVEQIKQINHYLDQNMRVTGLENQKEVVFFSEND</sequence>